<keyword evidence="15" id="KW-1185">Reference proteome</keyword>
<keyword evidence="3 12" id="KW-0052">Apoplast</keyword>
<evidence type="ECO:0000256" key="10">
    <source>
        <dbReference type="PIRSR" id="PIRSR601929-2"/>
    </source>
</evidence>
<evidence type="ECO:0000313" key="14">
    <source>
        <dbReference type="EMBL" id="KAI5066042.1"/>
    </source>
</evidence>
<evidence type="ECO:0000256" key="3">
    <source>
        <dbReference type="ARBA" id="ARBA00022523"/>
    </source>
</evidence>
<evidence type="ECO:0000256" key="11">
    <source>
        <dbReference type="PIRSR" id="PIRSR601929-3"/>
    </source>
</evidence>
<dbReference type="Gene3D" id="2.60.120.10">
    <property type="entry name" value="Jelly Rolls"/>
    <property type="match status" value="1"/>
</dbReference>
<dbReference type="GO" id="GO:0010497">
    <property type="term" value="P:plasmodesmata-mediated intercellular transport"/>
    <property type="evidence" value="ECO:0007669"/>
    <property type="project" value="UniProtKB-ARBA"/>
</dbReference>
<dbReference type="OrthoDB" id="1921208at2759"/>
<gene>
    <name evidence="14" type="ORF">GOP47_0018666</name>
</gene>
<dbReference type="SUPFAM" id="SSF51182">
    <property type="entry name" value="RmlC-like cupins"/>
    <property type="match status" value="1"/>
</dbReference>
<dbReference type="GO" id="GO:0009506">
    <property type="term" value="C:plasmodesma"/>
    <property type="evidence" value="ECO:0007669"/>
    <property type="project" value="UniProtKB-ARBA"/>
</dbReference>
<sequence>MHAAIKLAVEAADGDPLQDFCIADLKHPVHVTGYACKPASDVTVEDFIHRGLAKRAATHNVNNATATLAFVDKFPALNSLGLSMARLDLDVGGIIPPHTHPRGSEIIFVIEGSLYAGFIDTSNKLFARVIYPGEVMLFPRGLIHFQLNVGSSPALAIVALNGQEPGLQFIANSMFGSLGLKLDLLEKTFLISSSEAAHLQSIFTKM</sequence>
<feature type="binding site" evidence="10">
    <location>
        <position position="98"/>
    </location>
    <ligand>
        <name>Mn(2+)</name>
        <dbReference type="ChEBI" id="CHEBI:29035"/>
    </ligand>
</feature>
<dbReference type="InterPro" id="IPR006045">
    <property type="entry name" value="Cupin_1"/>
</dbReference>
<comment type="subcellular location">
    <subcellularLocation>
        <location evidence="1 12">Secreted</location>
        <location evidence="1 12">Extracellular space</location>
        <location evidence="1 12">Apoplast</location>
    </subcellularLocation>
</comment>
<evidence type="ECO:0000256" key="12">
    <source>
        <dbReference type="RuleBase" id="RU366015"/>
    </source>
</evidence>
<dbReference type="InterPro" id="IPR019780">
    <property type="entry name" value="Germin_Mn-BS"/>
</dbReference>
<comment type="similarity">
    <text evidence="2 12">Belongs to the germin family.</text>
</comment>
<feature type="disulfide bond" evidence="11">
    <location>
        <begin position="21"/>
        <end position="36"/>
    </location>
</feature>
<organism evidence="14 15">
    <name type="scientific">Adiantum capillus-veneris</name>
    <name type="common">Maidenhair fern</name>
    <dbReference type="NCBI Taxonomy" id="13818"/>
    <lineage>
        <taxon>Eukaryota</taxon>
        <taxon>Viridiplantae</taxon>
        <taxon>Streptophyta</taxon>
        <taxon>Embryophyta</taxon>
        <taxon>Tracheophyta</taxon>
        <taxon>Polypodiopsida</taxon>
        <taxon>Polypodiidae</taxon>
        <taxon>Polypodiales</taxon>
        <taxon>Pteridineae</taxon>
        <taxon>Pteridaceae</taxon>
        <taxon>Vittarioideae</taxon>
        <taxon>Adiantum</taxon>
    </lineage>
</organism>
<comment type="caution">
    <text evidence="14">The sequence shown here is derived from an EMBL/GenBank/DDBJ whole genome shotgun (WGS) entry which is preliminary data.</text>
</comment>
<dbReference type="Pfam" id="PF00190">
    <property type="entry name" value="Cupin_1"/>
    <property type="match status" value="1"/>
</dbReference>
<evidence type="ECO:0000256" key="7">
    <source>
        <dbReference type="ARBA" id="ARBA00023157"/>
    </source>
</evidence>
<evidence type="ECO:0000256" key="9">
    <source>
        <dbReference type="PIRSR" id="PIRSR601929-1"/>
    </source>
</evidence>
<dbReference type="GO" id="GO:2000280">
    <property type="term" value="P:regulation of root development"/>
    <property type="evidence" value="ECO:0007669"/>
    <property type="project" value="UniProtKB-ARBA"/>
</dbReference>
<keyword evidence="6" id="KW-0732">Signal</keyword>
<evidence type="ECO:0000313" key="15">
    <source>
        <dbReference type="Proteomes" id="UP000886520"/>
    </source>
</evidence>
<dbReference type="Proteomes" id="UP000886520">
    <property type="component" value="Chromosome 18"/>
</dbReference>
<dbReference type="EMBL" id="JABFUD020000018">
    <property type="protein sequence ID" value="KAI5066042.1"/>
    <property type="molecule type" value="Genomic_DNA"/>
</dbReference>
<dbReference type="GO" id="GO:0030145">
    <property type="term" value="F:manganese ion binding"/>
    <property type="evidence" value="ECO:0007669"/>
    <property type="project" value="UniProtKB-UniRule"/>
</dbReference>
<reference evidence="14" key="1">
    <citation type="submission" date="2021-01" db="EMBL/GenBank/DDBJ databases">
        <title>Adiantum capillus-veneris genome.</title>
        <authorList>
            <person name="Fang Y."/>
            <person name="Liao Q."/>
        </authorList>
    </citation>
    <scope>NUCLEOTIDE SEQUENCE</scope>
    <source>
        <strain evidence="14">H3</strain>
        <tissue evidence="14">Leaf</tissue>
    </source>
</reference>
<evidence type="ECO:0000256" key="1">
    <source>
        <dbReference type="ARBA" id="ARBA00004271"/>
    </source>
</evidence>
<feature type="binding site" evidence="10">
    <location>
        <position position="105"/>
    </location>
    <ligand>
        <name>Mn(2+)</name>
        <dbReference type="ChEBI" id="CHEBI:29035"/>
    </ligand>
</feature>
<protein>
    <recommendedName>
        <fullName evidence="12">Germin-like protein</fullName>
    </recommendedName>
</protein>
<keyword evidence="7 11" id="KW-1015">Disulfide bond</keyword>
<dbReference type="InterPro" id="IPR014710">
    <property type="entry name" value="RmlC-like_jellyroll"/>
</dbReference>
<dbReference type="InterPro" id="IPR001929">
    <property type="entry name" value="Germin"/>
</dbReference>
<dbReference type="PROSITE" id="PS00725">
    <property type="entry name" value="GERMIN"/>
    <property type="match status" value="1"/>
</dbReference>
<evidence type="ECO:0000256" key="4">
    <source>
        <dbReference type="ARBA" id="ARBA00022525"/>
    </source>
</evidence>
<feature type="binding site" evidence="9">
    <location>
        <position position="100"/>
    </location>
    <ligand>
        <name>oxalate</name>
        <dbReference type="ChEBI" id="CHEBI:30623"/>
    </ligand>
</feature>
<evidence type="ECO:0000256" key="8">
    <source>
        <dbReference type="ARBA" id="ARBA00023211"/>
    </source>
</evidence>
<feature type="binding site" evidence="10">
    <location>
        <position position="100"/>
    </location>
    <ligand>
        <name>Mn(2+)</name>
        <dbReference type="ChEBI" id="CHEBI:29035"/>
    </ligand>
</feature>
<evidence type="ECO:0000259" key="13">
    <source>
        <dbReference type="SMART" id="SM00835"/>
    </source>
</evidence>
<name>A0A9D4UE84_ADICA</name>
<keyword evidence="5 9" id="KW-0479">Metal-binding</keyword>
<keyword evidence="4 12" id="KW-0964">Secreted</keyword>
<dbReference type="InterPro" id="IPR011051">
    <property type="entry name" value="RmlC_Cupin_sf"/>
</dbReference>
<proteinExistence type="inferred from homology"/>
<dbReference type="AlphaFoldDB" id="A0A9D4UE84"/>
<dbReference type="CDD" id="cd02241">
    <property type="entry name" value="cupin_OxOx"/>
    <property type="match status" value="1"/>
</dbReference>
<dbReference type="SMART" id="SM00835">
    <property type="entry name" value="Cupin_1"/>
    <property type="match status" value="1"/>
</dbReference>
<feature type="binding site" evidence="10">
    <location>
        <position position="144"/>
    </location>
    <ligand>
        <name>Mn(2+)</name>
        <dbReference type="ChEBI" id="CHEBI:29035"/>
    </ligand>
</feature>
<evidence type="ECO:0000256" key="2">
    <source>
        <dbReference type="ARBA" id="ARBA00007456"/>
    </source>
</evidence>
<evidence type="ECO:0000256" key="5">
    <source>
        <dbReference type="ARBA" id="ARBA00022723"/>
    </source>
</evidence>
<accession>A0A9D4UE84</accession>
<feature type="binding site" evidence="9">
    <location>
        <position position="105"/>
    </location>
    <ligand>
        <name>oxalate</name>
        <dbReference type="ChEBI" id="CHEBI:30623"/>
    </ligand>
</feature>
<dbReference type="PANTHER" id="PTHR31238">
    <property type="entry name" value="GERMIN-LIKE PROTEIN SUBFAMILY 3 MEMBER 3"/>
    <property type="match status" value="1"/>
</dbReference>
<dbReference type="GO" id="GO:0048046">
    <property type="term" value="C:apoplast"/>
    <property type="evidence" value="ECO:0007669"/>
    <property type="project" value="UniProtKB-SubCell"/>
</dbReference>
<dbReference type="FunFam" id="2.60.120.10:FF:000025">
    <property type="entry name" value="germin-like protein subfamily 2 member 1"/>
    <property type="match status" value="1"/>
</dbReference>
<keyword evidence="8 9" id="KW-0464">Manganese</keyword>
<evidence type="ECO:0000256" key="6">
    <source>
        <dbReference type="ARBA" id="ARBA00022729"/>
    </source>
</evidence>
<dbReference type="PRINTS" id="PR00325">
    <property type="entry name" value="GERMIN"/>
</dbReference>
<feature type="domain" description="Cupin type-1" evidence="13">
    <location>
        <begin position="50"/>
        <end position="197"/>
    </location>
</feature>